<dbReference type="Proteomes" id="UP000002230">
    <property type="component" value="Chromosome"/>
</dbReference>
<dbReference type="EMBL" id="CP002154">
    <property type="protein sequence ID" value="ADM40982.1"/>
    <property type="molecule type" value="Genomic_DNA"/>
</dbReference>
<feature type="transmembrane region" description="Helical" evidence="1">
    <location>
        <begin position="96"/>
        <end position="113"/>
    </location>
</feature>
<evidence type="ECO:0000313" key="2">
    <source>
        <dbReference type="EMBL" id="ADM40982.1"/>
    </source>
</evidence>
<evidence type="ECO:0000256" key="1">
    <source>
        <dbReference type="SAM" id="Phobius"/>
    </source>
</evidence>
<organism evidence="2 3">
    <name type="scientific">Edwardsiella tarda (strain FL6-60)</name>
    <dbReference type="NCBI Taxonomy" id="718251"/>
    <lineage>
        <taxon>Bacteria</taxon>
        <taxon>Pseudomonadati</taxon>
        <taxon>Pseudomonadota</taxon>
        <taxon>Gammaproteobacteria</taxon>
        <taxon>Enterobacterales</taxon>
        <taxon>Hafniaceae</taxon>
        <taxon>Edwardsiella</taxon>
    </lineage>
</organism>
<keyword evidence="1" id="KW-0812">Transmembrane</keyword>
<dbReference type="Pfam" id="PF06912">
    <property type="entry name" value="DUF1275"/>
    <property type="match status" value="1"/>
</dbReference>
<feature type="transmembrane region" description="Helical" evidence="1">
    <location>
        <begin position="171"/>
        <end position="188"/>
    </location>
</feature>
<keyword evidence="3" id="KW-1185">Reference proteome</keyword>
<feature type="transmembrane region" description="Helical" evidence="1">
    <location>
        <begin position="194"/>
        <end position="212"/>
    </location>
</feature>
<dbReference type="KEGG" id="etd:ETAF_0863"/>
<proteinExistence type="predicted"/>
<dbReference type="HOGENOM" id="CLU_1287141_0_0_6"/>
<feature type="transmembrane region" description="Helical" evidence="1">
    <location>
        <begin position="15"/>
        <end position="37"/>
    </location>
</feature>
<protein>
    <recommendedName>
        <fullName evidence="4">DUF1275 domain-containing protein</fullName>
    </recommendedName>
</protein>
<keyword evidence="1" id="KW-1133">Transmembrane helix</keyword>
<reference evidence="2 3" key="2">
    <citation type="journal article" date="2011" name="BMC Immunol.">
        <title>Comparison of static immersion and intravenous injection systems for exposure of zebrafish embryos to the natural pathogen Edwardsiella tarda.</title>
        <authorList>
            <person name="van Soest J.J."/>
            <person name="Stockhammer O.W."/>
            <person name="Ordas A."/>
            <person name="Bloemberg G.V."/>
            <person name="Spaink H.P."/>
            <person name="Meijer A.H."/>
        </authorList>
    </citation>
    <scope>NUCLEOTIDE SEQUENCE [LARGE SCALE GENOMIC DNA]</scope>
    <source>
        <strain evidence="2 3">FL6-60</strain>
    </source>
</reference>
<feature type="transmembrane region" description="Helical" evidence="1">
    <location>
        <begin position="57"/>
        <end position="76"/>
    </location>
</feature>
<reference evidence="3" key="1">
    <citation type="submission" date="2010-08" db="EMBL/GenBank/DDBJ databases">
        <title>Genome comparisons of Edwardsiella bacteria analysed using deep sequencing technology.</title>
        <authorList>
            <person name="van Soest J.J."/>
            <person name="Henkel C.V."/>
            <person name="Jansen H.J."/>
            <person name="van den Hondel C.A.M.J.J."/>
            <person name="Bloemberg G.V."/>
            <person name="Meijer A.H."/>
            <person name="Spaink H.P."/>
        </authorList>
    </citation>
    <scope>NUCLEOTIDE SEQUENCE [LARGE SCALE GENOMIC DNA]</scope>
    <source>
        <strain evidence="3">FL6-60</strain>
    </source>
</reference>
<dbReference type="PANTHER" id="PTHR37314">
    <property type="entry name" value="SLR0142 PROTEIN"/>
    <property type="match status" value="1"/>
</dbReference>
<evidence type="ECO:0008006" key="4">
    <source>
        <dbReference type="Google" id="ProtNLM"/>
    </source>
</evidence>
<dbReference type="InterPro" id="IPR010699">
    <property type="entry name" value="DUF1275"/>
</dbReference>
<dbReference type="PANTHER" id="PTHR37314:SF4">
    <property type="entry name" value="UPF0700 TRANSMEMBRANE PROTEIN YOAK"/>
    <property type="match status" value="1"/>
</dbReference>
<dbReference type="AlphaFoldDB" id="A0A0H3DSK3"/>
<evidence type="ECO:0000313" key="3">
    <source>
        <dbReference type="Proteomes" id="UP000002230"/>
    </source>
</evidence>
<accession>A0A0H3DSK3</accession>
<sequence length="222" mass="23518">MDGLRESGMDNRIRVLLLLTLVGGFADAGAFVLLGTFTGHITGNAVLAMIYLAQGRWLTLGYCAVALVCFLLGTYWGSRWRLRRMTDSDTRRIAPLLSLQLLLMLSGVGLWRWGCPSGFILLQALALGLQNGVIQSLHTTKVHSTYITGMSTSLINSLAAGRTAPDRPARATLLCGILGFVGGALLGGTLTDRFGAVGFIAVCIPLLAATLLSRRLGGAPEG</sequence>
<gene>
    <name evidence="2" type="ordered locus">ETAF_0863</name>
</gene>
<name>A0A0H3DSK3_EDWTF</name>
<dbReference type="PATRIC" id="fig|718251.5.peg.887"/>
<keyword evidence="1" id="KW-0472">Membrane</keyword>